<dbReference type="EMBL" id="JQ513383">
    <property type="protein sequence ID" value="AFA44643.1"/>
    <property type="molecule type" value="Genomic_DNA"/>
</dbReference>
<reference evidence="1 2" key="1">
    <citation type="journal article" date="2012" name="J. Virol.">
        <title>Genome of Klebsiella sp.-Infecting Bacteriophage vB_KleM_RaK2.</title>
        <authorList>
            <person name="Simoliunas E."/>
            <person name="Kaliniene L."/>
            <person name="Truncaite L."/>
            <person name="Klausa V."/>
            <person name="Zajanckauskaite A."/>
            <person name="Meskys R."/>
        </authorList>
    </citation>
    <scope>NUCLEOTIDE SEQUENCE [LARGE SCALE GENOMIC DNA]</scope>
</reference>
<organism evidence="1 2">
    <name type="scientific">Klebsiella phage vB_KleM_RaK2</name>
    <dbReference type="NCBI Taxonomy" id="1147094"/>
    <lineage>
        <taxon>Viruses</taxon>
        <taxon>Duplodnaviria</taxon>
        <taxon>Heunggongvirae</taxon>
        <taxon>Uroviricota</taxon>
        <taxon>Caudoviricetes</taxon>
        <taxon>Alcyoneusvirus</taxon>
        <taxon>Alcyoneusvirus RaK2</taxon>
    </lineage>
</organism>
<keyword evidence="2" id="KW-1185">Reference proteome</keyword>
<sequence length="57" mass="6649">MQQINSDYYYSTVQYNMYLSSFMNLKTSSIDKDVYESILGCLNHSIHKLYKLKGTLG</sequence>
<dbReference type="RefSeq" id="YP_007007525.1">
    <property type="nucleotide sequence ID" value="NC_019526.1"/>
</dbReference>
<proteinExistence type="predicted"/>
<dbReference type="KEGG" id="vg:14012958"/>
<accession>H6X4H7</accession>
<evidence type="ECO:0000313" key="2">
    <source>
        <dbReference type="Proteomes" id="UP000007524"/>
    </source>
</evidence>
<evidence type="ECO:0000313" key="1">
    <source>
        <dbReference type="EMBL" id="AFA44643.1"/>
    </source>
</evidence>
<name>H6X4H7_9CAUD</name>
<dbReference type="GeneID" id="14012958"/>
<gene>
    <name evidence="1" type="ORF">RaK2_00370</name>
</gene>
<dbReference type="Proteomes" id="UP000007524">
    <property type="component" value="Segment"/>
</dbReference>
<protein>
    <submittedName>
        <fullName evidence="1">Uncharacterized protein</fullName>
    </submittedName>
</protein>